<accession>A0A923DXZ5</accession>
<comment type="caution">
    <text evidence="1">The sequence shown here is derived from an EMBL/GenBank/DDBJ whole genome shotgun (WGS) entry which is preliminary data.</text>
</comment>
<evidence type="ECO:0000313" key="1">
    <source>
        <dbReference type="EMBL" id="MBB2145135.1"/>
    </source>
</evidence>
<organism evidence="1 2">
    <name type="scientific">Pedobacter planticolens</name>
    <dbReference type="NCBI Taxonomy" id="2679964"/>
    <lineage>
        <taxon>Bacteria</taxon>
        <taxon>Pseudomonadati</taxon>
        <taxon>Bacteroidota</taxon>
        <taxon>Sphingobacteriia</taxon>
        <taxon>Sphingobacteriales</taxon>
        <taxon>Sphingobacteriaceae</taxon>
        <taxon>Pedobacter</taxon>
    </lineage>
</organism>
<evidence type="ECO:0008006" key="3">
    <source>
        <dbReference type="Google" id="ProtNLM"/>
    </source>
</evidence>
<dbReference type="RefSeq" id="WP_182921795.1">
    <property type="nucleotide sequence ID" value="NZ_WNXD01000001.1"/>
</dbReference>
<keyword evidence="2" id="KW-1185">Reference proteome</keyword>
<sequence>MKKIKTKLNGLLVLIAISLFISGCSVFGLDLQQDYDYKKSILPENVNMTAWAYLKQRADGNNPNDTVFRWMKKAIDYSGIDTLEYTKPNRTYIFLHNEAIRRVNGSQTLQSNCFFIDYPTIVKNPDGSIKFTTPTSGIPTTSAGTKSWKDYDKETVRKYLLYLIGLGDYNYDNIPPAGVDIQSLLPAGSVATKETRLGYMVTPSTTPGFTTASTGTPAVFAFNYTGTGTAPTGFDPEGKFNLKVSNTADSKLFFNGGLIVRSSNYKCTNGTIHVWGVTVRPSR</sequence>
<protein>
    <recommendedName>
        <fullName evidence="3">Lipoprotein</fullName>
    </recommendedName>
</protein>
<gene>
    <name evidence="1" type="ORF">GM921_06555</name>
</gene>
<dbReference type="AlphaFoldDB" id="A0A923DXZ5"/>
<proteinExistence type="predicted"/>
<dbReference type="EMBL" id="WNXD01000001">
    <property type="protein sequence ID" value="MBB2145135.1"/>
    <property type="molecule type" value="Genomic_DNA"/>
</dbReference>
<dbReference type="Proteomes" id="UP000601055">
    <property type="component" value="Unassembled WGS sequence"/>
</dbReference>
<name>A0A923DXZ5_9SPHI</name>
<dbReference type="PROSITE" id="PS51257">
    <property type="entry name" value="PROKAR_LIPOPROTEIN"/>
    <property type="match status" value="1"/>
</dbReference>
<reference evidence="1" key="1">
    <citation type="submission" date="2019-11" db="EMBL/GenBank/DDBJ databases">
        <title>Description of Pedobacter sp. LMG 31464T.</title>
        <authorList>
            <person name="Carlier A."/>
            <person name="Qi S."/>
            <person name="Vandamme P."/>
        </authorList>
    </citation>
    <scope>NUCLEOTIDE SEQUENCE</scope>
    <source>
        <strain evidence="1">LMG 31464</strain>
    </source>
</reference>
<evidence type="ECO:0000313" key="2">
    <source>
        <dbReference type="Proteomes" id="UP000601055"/>
    </source>
</evidence>